<dbReference type="AlphaFoldDB" id="A0A0E0J8U9"/>
<dbReference type="HOGENOM" id="CLU_038522_0_0_1"/>
<dbReference type="eggNOG" id="ENOG502SQIZ">
    <property type="taxonomic scope" value="Eukaryota"/>
</dbReference>
<organism evidence="7">
    <name type="scientific">Oryza nivara</name>
    <name type="common">Indian wild rice</name>
    <name type="synonym">Oryza sativa f. spontanea</name>
    <dbReference type="NCBI Taxonomy" id="4536"/>
    <lineage>
        <taxon>Eukaryota</taxon>
        <taxon>Viridiplantae</taxon>
        <taxon>Streptophyta</taxon>
        <taxon>Embryophyta</taxon>
        <taxon>Tracheophyta</taxon>
        <taxon>Spermatophyta</taxon>
        <taxon>Magnoliopsida</taxon>
        <taxon>Liliopsida</taxon>
        <taxon>Poales</taxon>
        <taxon>Poaceae</taxon>
        <taxon>BOP clade</taxon>
        <taxon>Oryzoideae</taxon>
        <taxon>Oryzeae</taxon>
        <taxon>Oryzinae</taxon>
        <taxon>Oryza</taxon>
    </lineage>
</organism>
<evidence type="ECO:0000256" key="4">
    <source>
        <dbReference type="ARBA" id="ARBA00023136"/>
    </source>
</evidence>
<protein>
    <recommendedName>
        <fullName evidence="6">F-box protein At3g26010-like beta-propeller domain-containing protein</fullName>
    </recommendedName>
</protein>
<accession>A0A0E0J8U9</accession>
<dbReference type="PANTHER" id="PTHR21576">
    <property type="entry name" value="UNCHARACTERIZED NODULIN-LIKE PROTEIN"/>
    <property type="match status" value="1"/>
</dbReference>
<comment type="subcellular location">
    <subcellularLocation>
        <location evidence="1">Membrane</location>
        <topology evidence="1">Multi-pass membrane protein</topology>
    </subcellularLocation>
</comment>
<reference evidence="7" key="1">
    <citation type="submission" date="2015-04" db="UniProtKB">
        <authorList>
            <consortium name="EnsemblPlants"/>
        </authorList>
    </citation>
    <scope>IDENTIFICATION</scope>
    <source>
        <strain evidence="7">SL10</strain>
    </source>
</reference>
<dbReference type="Pfam" id="PF24750">
    <property type="entry name" value="b-prop_At3g26010-like"/>
    <property type="match status" value="1"/>
</dbReference>
<keyword evidence="3 5" id="KW-1133">Transmembrane helix</keyword>
<feature type="transmembrane region" description="Helical" evidence="5">
    <location>
        <begin position="12"/>
        <end position="33"/>
    </location>
</feature>
<evidence type="ECO:0000313" key="8">
    <source>
        <dbReference type="Proteomes" id="UP000006591"/>
    </source>
</evidence>
<evidence type="ECO:0000259" key="6">
    <source>
        <dbReference type="Pfam" id="PF24750"/>
    </source>
</evidence>
<evidence type="ECO:0000256" key="1">
    <source>
        <dbReference type="ARBA" id="ARBA00004141"/>
    </source>
</evidence>
<keyword evidence="2 5" id="KW-0812">Transmembrane</keyword>
<feature type="domain" description="F-box protein At3g26010-like beta-propeller" evidence="6">
    <location>
        <begin position="200"/>
        <end position="407"/>
    </location>
</feature>
<evidence type="ECO:0000313" key="7">
    <source>
        <dbReference type="EnsemblPlants" id="ONIVA12G07980.1"/>
    </source>
</evidence>
<dbReference type="InterPro" id="IPR056592">
    <property type="entry name" value="Beta-prop_At3g26010-like"/>
</dbReference>
<evidence type="ECO:0000256" key="5">
    <source>
        <dbReference type="SAM" id="Phobius"/>
    </source>
</evidence>
<dbReference type="GO" id="GO:0016020">
    <property type="term" value="C:membrane"/>
    <property type="evidence" value="ECO:0007669"/>
    <property type="project" value="UniProtKB-SubCell"/>
</dbReference>
<dbReference type="PANTHER" id="PTHR21576:SF31">
    <property type="entry name" value="FAMILY PROTEIN, PUTATIVE, EXPRESSED-RELATED"/>
    <property type="match status" value="1"/>
</dbReference>
<dbReference type="OMA" id="PALIHIG"/>
<keyword evidence="4 5" id="KW-0472">Membrane</keyword>
<proteinExistence type="predicted"/>
<sequence length="532" mass="58990">MFRLPELGEDYSIMQALVSVEMVVLFVVSVFVIGGTLRAIDNMAQIGQLLGYPARSVNTFVSLISIWNYAGRVGAGYLSEMLLARMAPRILEKALHSDIPDDVIRCNILPRLPFKLATRLKVISKKYYGILTNNATLSARQARLCPPCPALIHMDLPDRHLGAYTSKVEAIDVLSSTPDIVGIPSGFDFLGCCLENGILSLLASTNGLVCILYTPTNFISHSRAPTLFIANPATQKAQSIPGTTKHITRFDKGIGLVFDPVDNFQENTVSKFVIVKAVGARTIEDNGTKFCFATFSSNTGCWAMSSTTVYVDTKINCNNKKVAYGSGIMYWDYQEIVLWFDIATDMAGIVKMPWIQLGVEVKGPVHHDIDTSANGMLVCTTIDKGGLIVYHLVRVNTDFSWEIKHERRWIDMMKDSISAFGFCHSMQLRSGLQPERLTERRLVRPIGMVDGRFVYIGVRQEWKTKVKIVCYNMVTGKTYDTGKELGNRYSKNPFYVYRNSMANIPHIAVPVQGKICEGSAGGCICAMYTGEG</sequence>
<dbReference type="Gramene" id="ONIVA12G07980.1">
    <property type="protein sequence ID" value="ONIVA12G07980.1"/>
    <property type="gene ID" value="ONIVA12G07980"/>
</dbReference>
<name>A0A0E0J8U9_ORYNI</name>
<evidence type="ECO:0000256" key="3">
    <source>
        <dbReference type="ARBA" id="ARBA00022989"/>
    </source>
</evidence>
<keyword evidence="8" id="KW-1185">Reference proteome</keyword>
<dbReference type="Proteomes" id="UP000006591">
    <property type="component" value="Chromosome 12"/>
</dbReference>
<evidence type="ECO:0000256" key="2">
    <source>
        <dbReference type="ARBA" id="ARBA00022692"/>
    </source>
</evidence>
<dbReference type="STRING" id="4536.A0A0E0J8U9"/>
<dbReference type="EnsemblPlants" id="ONIVA12G07980.1">
    <property type="protein sequence ID" value="ONIVA12G07980.1"/>
    <property type="gene ID" value="ONIVA12G07980"/>
</dbReference>
<reference evidence="7" key="2">
    <citation type="submission" date="2018-04" db="EMBL/GenBank/DDBJ databases">
        <title>OnivRS2 (Oryza nivara Reference Sequence Version 2).</title>
        <authorList>
            <person name="Zhang J."/>
            <person name="Kudrna D."/>
            <person name="Lee S."/>
            <person name="Talag J."/>
            <person name="Rajasekar S."/>
            <person name="Welchert J."/>
            <person name="Hsing Y.-I."/>
            <person name="Wing R.A."/>
        </authorList>
    </citation>
    <scope>NUCLEOTIDE SEQUENCE [LARGE SCALE GENOMIC DNA]</scope>
    <source>
        <strain evidence="7">SL10</strain>
    </source>
</reference>